<dbReference type="Proteomes" id="UP001189429">
    <property type="component" value="Unassembled WGS sequence"/>
</dbReference>
<feature type="chain" id="PRO_5045671599" evidence="2">
    <location>
        <begin position="44"/>
        <end position="245"/>
    </location>
</feature>
<gene>
    <name evidence="3" type="ORF">PCOR1329_LOCUS69331</name>
</gene>
<keyword evidence="4" id="KW-1185">Reference proteome</keyword>
<dbReference type="EMBL" id="CAUYUJ010019093">
    <property type="protein sequence ID" value="CAK0888560.1"/>
    <property type="molecule type" value="Genomic_DNA"/>
</dbReference>
<keyword evidence="2" id="KW-0732">Signal</keyword>
<evidence type="ECO:0000313" key="4">
    <source>
        <dbReference type="Proteomes" id="UP001189429"/>
    </source>
</evidence>
<comment type="caution">
    <text evidence="3">The sequence shown here is derived from an EMBL/GenBank/DDBJ whole genome shotgun (WGS) entry which is preliminary data.</text>
</comment>
<sequence length="245" mass="25437">MGWLTTMGAWRPASLCMTHGGCNILMRFVKVAIVLLHGFGASATQTATEDGNAVMKAAWFSTTSPGEEASAWMRYSMNCSTNGGANGLHSVLLPGCAGSAGSCYVSSSTFRRLIINGCEVVVMSAGDFRCDGRQDVVVADCPASAHFGIEEDETFAQAPTPVKAPYEHNARILIGRGVNKTLTTRTVSSTTGSSTTTLTTTTVSSTTRSSTTTLTSTTVSSTTGSSTTTLTSTTVSSTTGVLPRL</sequence>
<evidence type="ECO:0000313" key="3">
    <source>
        <dbReference type="EMBL" id="CAK0888560.1"/>
    </source>
</evidence>
<feature type="signal peptide" evidence="2">
    <location>
        <begin position="1"/>
        <end position="43"/>
    </location>
</feature>
<reference evidence="3" key="1">
    <citation type="submission" date="2023-10" db="EMBL/GenBank/DDBJ databases">
        <authorList>
            <person name="Chen Y."/>
            <person name="Shah S."/>
            <person name="Dougan E. K."/>
            <person name="Thang M."/>
            <person name="Chan C."/>
        </authorList>
    </citation>
    <scope>NUCLEOTIDE SEQUENCE [LARGE SCALE GENOMIC DNA]</scope>
</reference>
<proteinExistence type="predicted"/>
<evidence type="ECO:0000256" key="2">
    <source>
        <dbReference type="SAM" id="SignalP"/>
    </source>
</evidence>
<accession>A0ABN9WSM0</accession>
<organism evidence="3 4">
    <name type="scientific">Prorocentrum cordatum</name>
    <dbReference type="NCBI Taxonomy" id="2364126"/>
    <lineage>
        <taxon>Eukaryota</taxon>
        <taxon>Sar</taxon>
        <taxon>Alveolata</taxon>
        <taxon>Dinophyceae</taxon>
        <taxon>Prorocentrales</taxon>
        <taxon>Prorocentraceae</taxon>
        <taxon>Prorocentrum</taxon>
    </lineage>
</organism>
<evidence type="ECO:0000256" key="1">
    <source>
        <dbReference type="SAM" id="MobiDB-lite"/>
    </source>
</evidence>
<protein>
    <submittedName>
        <fullName evidence="3">Uncharacterized protein</fullName>
    </submittedName>
</protein>
<name>A0ABN9WSM0_9DINO</name>
<feature type="region of interest" description="Disordered" evidence="1">
    <location>
        <begin position="185"/>
        <end position="245"/>
    </location>
</feature>